<dbReference type="InterPro" id="IPR053863">
    <property type="entry name" value="Glyoxy/Ble-like_N"/>
</dbReference>
<dbReference type="PANTHER" id="PTHR33993:SF2">
    <property type="entry name" value="VOC DOMAIN-CONTAINING PROTEIN"/>
    <property type="match status" value="1"/>
</dbReference>
<proteinExistence type="predicted"/>
<keyword evidence="2" id="KW-0223">Dioxygenase</keyword>
<keyword evidence="2" id="KW-0560">Oxidoreductase</keyword>
<sequence length="131" mass="14396">MGRIIHFEIHVDDMERAKKFYGEAFGWTFEDWSDYAGMPYFGATTGDANELGINGALMQRQGATPESGQASNGYTCTMGVEDYDSTEAKILSLGGKLSLPKHALPGMAWQGYYIDTEGNTFGIHQPDKNAK</sequence>
<dbReference type="EMBL" id="LS992241">
    <property type="protein sequence ID" value="SYX87233.1"/>
    <property type="molecule type" value="Genomic_DNA"/>
</dbReference>
<dbReference type="AlphaFoldDB" id="A0A383RK53"/>
<reference evidence="3" key="1">
    <citation type="submission" date="2018-08" db="EMBL/GenBank/DDBJ databases">
        <authorList>
            <person name="Chevrot R."/>
        </authorList>
    </citation>
    <scope>NUCLEOTIDE SEQUENCE [LARGE SCALE GENOMIC DNA]</scope>
</reference>
<dbReference type="Proteomes" id="UP000304148">
    <property type="component" value="Chromosome"/>
</dbReference>
<dbReference type="Gene3D" id="3.10.180.10">
    <property type="entry name" value="2,3-Dihydroxybiphenyl 1,2-Dioxygenase, domain 1"/>
    <property type="match status" value="1"/>
</dbReference>
<dbReference type="PROSITE" id="PS51819">
    <property type="entry name" value="VOC"/>
    <property type="match status" value="1"/>
</dbReference>
<dbReference type="Pfam" id="PF22677">
    <property type="entry name" value="Ble-like_N"/>
    <property type="match status" value="1"/>
</dbReference>
<dbReference type="GO" id="GO:0051213">
    <property type="term" value="F:dioxygenase activity"/>
    <property type="evidence" value="ECO:0007669"/>
    <property type="project" value="UniProtKB-KW"/>
</dbReference>
<dbReference type="RefSeq" id="WP_138188889.1">
    <property type="nucleotide sequence ID" value="NZ_LS992241.1"/>
</dbReference>
<dbReference type="CDD" id="cd07247">
    <property type="entry name" value="SgaA_N_like"/>
    <property type="match status" value="1"/>
</dbReference>
<evidence type="ECO:0000313" key="2">
    <source>
        <dbReference type="EMBL" id="SYX87233.1"/>
    </source>
</evidence>
<evidence type="ECO:0000313" key="3">
    <source>
        <dbReference type="Proteomes" id="UP000304148"/>
    </source>
</evidence>
<organism evidence="2 3">
    <name type="scientific">Paenibacillus alvei</name>
    <name type="common">Bacillus alvei</name>
    <dbReference type="NCBI Taxonomy" id="44250"/>
    <lineage>
        <taxon>Bacteria</taxon>
        <taxon>Bacillati</taxon>
        <taxon>Bacillota</taxon>
        <taxon>Bacilli</taxon>
        <taxon>Bacillales</taxon>
        <taxon>Paenibacillaceae</taxon>
        <taxon>Paenibacillus</taxon>
    </lineage>
</organism>
<name>A0A383RK53_PAEAL</name>
<dbReference type="PANTHER" id="PTHR33993">
    <property type="entry name" value="GLYOXALASE-RELATED"/>
    <property type="match status" value="1"/>
</dbReference>
<dbReference type="SUPFAM" id="SSF54593">
    <property type="entry name" value="Glyoxalase/Bleomycin resistance protein/Dihydroxybiphenyl dioxygenase"/>
    <property type="match status" value="1"/>
</dbReference>
<accession>A0A383RK53</accession>
<dbReference type="InterPro" id="IPR029068">
    <property type="entry name" value="Glyas_Bleomycin-R_OHBP_Dase"/>
</dbReference>
<dbReference type="InterPro" id="IPR052164">
    <property type="entry name" value="Anthracycline_SecMetBiosynth"/>
</dbReference>
<dbReference type="InterPro" id="IPR037523">
    <property type="entry name" value="VOC_core"/>
</dbReference>
<evidence type="ECO:0000259" key="1">
    <source>
        <dbReference type="PROSITE" id="PS51819"/>
    </source>
</evidence>
<protein>
    <submittedName>
        <fullName evidence="2">Glyoxalase/bleomycin resistance protein/dioxygenase</fullName>
    </submittedName>
</protein>
<feature type="domain" description="VOC" evidence="1">
    <location>
        <begin position="3"/>
        <end position="126"/>
    </location>
</feature>
<gene>
    <name evidence="2" type="ORF">PBLR_15663</name>
</gene>